<dbReference type="InterPro" id="IPR011249">
    <property type="entry name" value="Metalloenz_LuxS/M16"/>
</dbReference>
<dbReference type="Gene3D" id="3.30.830.10">
    <property type="entry name" value="Metalloenzyme, LuxS/M16 peptidase-like"/>
    <property type="match status" value="2"/>
</dbReference>
<dbReference type="SUPFAM" id="SSF63411">
    <property type="entry name" value="LuxS/MPP-like metallohydrolase"/>
    <property type="match status" value="2"/>
</dbReference>
<evidence type="ECO:0000313" key="3">
    <source>
        <dbReference type="EMBL" id="HHF58163.1"/>
    </source>
</evidence>
<dbReference type="GO" id="GO:0046872">
    <property type="term" value="F:metal ion binding"/>
    <property type="evidence" value="ECO:0007669"/>
    <property type="project" value="InterPro"/>
</dbReference>
<feature type="domain" description="Peptidase M16 N-terminal" evidence="1">
    <location>
        <begin position="16"/>
        <end position="125"/>
    </location>
</feature>
<sequence>MKKKIFILKNGLKLIAIQRKKLPIAYIKLIVRSGAINEPLSRKGLSYLTAKLLNEGTKGKDSTAFAREVEKLGGNLTSKSGYSISTIEGDSLSDKFEALTGLMKELLTEAAFREKDLSRLKKQIKTAFLLRMQDPNYLSLYYFTKFMYKDYPPLSTLPEGTPESIEKIKRNEIIKFFKDHYTPTNSFIVVVSDIGGDRIEEIMQRTLSGWIKEAIEKPKLEQFPDVTAPTLYIVDMDVTQSHIKIGKHSISRANPDYNSLRVANYILGGSDFSSRLMRKIRIEKGFAYSVYSSITPGYPTEPQPLRGSFYISMETSTKNTRKAFDLLMKEVKKFSMEGPSEEELKDAKSYYHGNIPLRSETYEQLAVLAMDEELFGLPWKHWIKDVEEIERLNRTKVQEAASKYLNLERYVAVIVGNAQKLLPQFKDLNPEVIKPGFI</sequence>
<evidence type="ECO:0000259" key="2">
    <source>
        <dbReference type="Pfam" id="PF05193"/>
    </source>
</evidence>
<reference evidence="3" key="1">
    <citation type="journal article" date="2020" name="mSystems">
        <title>Genome- and Community-Level Interaction Insights into Carbon Utilization and Element Cycling Functions of Hydrothermarchaeota in Hydrothermal Sediment.</title>
        <authorList>
            <person name="Zhou Z."/>
            <person name="Liu Y."/>
            <person name="Xu W."/>
            <person name="Pan J."/>
            <person name="Luo Z.H."/>
            <person name="Li M."/>
        </authorList>
    </citation>
    <scope>NUCLEOTIDE SEQUENCE [LARGE SCALE GENOMIC DNA]</scope>
    <source>
        <strain evidence="3">HyVt-94</strain>
    </source>
</reference>
<dbReference type="InterPro" id="IPR011765">
    <property type="entry name" value="Pept_M16_N"/>
</dbReference>
<dbReference type="Pfam" id="PF05193">
    <property type="entry name" value="Peptidase_M16_C"/>
    <property type="match status" value="1"/>
</dbReference>
<feature type="domain" description="Peptidase M16 C-terminal" evidence="2">
    <location>
        <begin position="167"/>
        <end position="349"/>
    </location>
</feature>
<dbReference type="Pfam" id="PF00675">
    <property type="entry name" value="Peptidase_M16"/>
    <property type="match status" value="1"/>
</dbReference>
<organism evidence="3">
    <name type="scientific">candidate division WOR-3 bacterium</name>
    <dbReference type="NCBI Taxonomy" id="2052148"/>
    <lineage>
        <taxon>Bacteria</taxon>
        <taxon>Bacteria division WOR-3</taxon>
    </lineage>
</organism>
<dbReference type="AlphaFoldDB" id="A0A7C5I4J7"/>
<dbReference type="PANTHER" id="PTHR11851">
    <property type="entry name" value="METALLOPROTEASE"/>
    <property type="match status" value="1"/>
</dbReference>
<protein>
    <submittedName>
        <fullName evidence="3">Insulinase family protein</fullName>
    </submittedName>
</protein>
<comment type="caution">
    <text evidence="3">The sequence shown here is derived from an EMBL/GenBank/DDBJ whole genome shotgun (WGS) entry which is preliminary data.</text>
</comment>
<gene>
    <name evidence="3" type="ORF">ENL41_01910</name>
</gene>
<name>A0A7C5I4J7_UNCW3</name>
<dbReference type="Proteomes" id="UP000886014">
    <property type="component" value="Unassembled WGS sequence"/>
</dbReference>
<evidence type="ECO:0000259" key="1">
    <source>
        <dbReference type="Pfam" id="PF00675"/>
    </source>
</evidence>
<accession>A0A7C5I4J7</accession>
<dbReference type="EMBL" id="DRTV01000138">
    <property type="protein sequence ID" value="HHF58163.1"/>
    <property type="molecule type" value="Genomic_DNA"/>
</dbReference>
<dbReference type="InterPro" id="IPR007863">
    <property type="entry name" value="Peptidase_M16_C"/>
</dbReference>
<dbReference type="PANTHER" id="PTHR11851:SF224">
    <property type="entry name" value="PROCESSING PROTEASE"/>
    <property type="match status" value="1"/>
</dbReference>
<dbReference type="InterPro" id="IPR050361">
    <property type="entry name" value="MPP/UQCRC_Complex"/>
</dbReference>
<proteinExistence type="predicted"/>